<keyword evidence="11" id="KW-0732">Signal</keyword>
<feature type="binding site" evidence="10">
    <location>
        <position position="330"/>
    </location>
    <ligand>
        <name>substrate</name>
    </ligand>
</feature>
<feature type="chain" id="PRO_5011514120" description="Beta-galactosidase" evidence="11">
    <location>
        <begin position="23"/>
        <end position="700"/>
    </location>
</feature>
<evidence type="ECO:0000256" key="8">
    <source>
        <dbReference type="PIRNR" id="PIRNR001084"/>
    </source>
</evidence>
<dbReference type="InterPro" id="IPR017853">
    <property type="entry name" value="GH"/>
</dbReference>
<dbReference type="Proteomes" id="UP000198942">
    <property type="component" value="Unassembled WGS sequence"/>
</dbReference>
<dbReference type="SUPFAM" id="SSF51445">
    <property type="entry name" value="(Trans)glycosidases"/>
    <property type="match status" value="1"/>
</dbReference>
<name>A0A1H8BI75_9SPHI</name>
<dbReference type="GO" id="GO:0005975">
    <property type="term" value="P:carbohydrate metabolic process"/>
    <property type="evidence" value="ECO:0007669"/>
    <property type="project" value="InterPro"/>
</dbReference>
<evidence type="ECO:0000313" key="14">
    <source>
        <dbReference type="EMBL" id="SEM81587.1"/>
    </source>
</evidence>
<keyword evidence="5 8" id="KW-0378">Hydrolase</keyword>
<dbReference type="InterPro" id="IPR029062">
    <property type="entry name" value="Class_I_gatase-like"/>
</dbReference>
<keyword evidence="4" id="KW-0479">Metal-binding</keyword>
<feature type="active site" description="Proton donor" evidence="9">
    <location>
        <position position="171"/>
    </location>
</feature>
<dbReference type="SUPFAM" id="SSF52317">
    <property type="entry name" value="Class I glutamine amidotransferase-like"/>
    <property type="match status" value="1"/>
</dbReference>
<gene>
    <name evidence="14" type="ORF">SAMN05192574_101898</name>
</gene>
<dbReference type="PANTHER" id="PTHR36447">
    <property type="entry name" value="BETA-GALACTOSIDASE GANA"/>
    <property type="match status" value="1"/>
</dbReference>
<accession>A0A1H8BI75</accession>
<dbReference type="Gene3D" id="3.40.50.880">
    <property type="match status" value="1"/>
</dbReference>
<dbReference type="PANTHER" id="PTHR36447:SF2">
    <property type="entry name" value="BETA-GALACTOSIDASE YESZ"/>
    <property type="match status" value="1"/>
</dbReference>
<evidence type="ECO:0000256" key="3">
    <source>
        <dbReference type="ARBA" id="ARBA00012756"/>
    </source>
</evidence>
<feature type="domain" description="Glycoside hydrolase family 42 N-terminal" evidence="12">
    <location>
        <begin position="36"/>
        <end position="400"/>
    </location>
</feature>
<evidence type="ECO:0000313" key="15">
    <source>
        <dbReference type="Proteomes" id="UP000198942"/>
    </source>
</evidence>
<dbReference type="EC" id="3.2.1.23" evidence="3 8"/>
<dbReference type="PIRSF" id="PIRSF001084">
    <property type="entry name" value="B-galactosidase"/>
    <property type="match status" value="1"/>
</dbReference>
<dbReference type="GO" id="GO:0004565">
    <property type="term" value="F:beta-galactosidase activity"/>
    <property type="evidence" value="ECO:0007669"/>
    <property type="project" value="UniProtKB-EC"/>
</dbReference>
<protein>
    <recommendedName>
        <fullName evidence="3 8">Beta-galactosidase</fullName>
        <shortName evidence="8">Beta-gal</shortName>
        <ecNumber evidence="3 8">3.2.1.23</ecNumber>
    </recommendedName>
</protein>
<dbReference type="Gene3D" id="3.20.20.80">
    <property type="entry name" value="Glycosidases"/>
    <property type="match status" value="1"/>
</dbReference>
<reference evidence="15" key="1">
    <citation type="submission" date="2016-10" db="EMBL/GenBank/DDBJ databases">
        <authorList>
            <person name="Varghese N."/>
            <person name="Submissions S."/>
        </authorList>
    </citation>
    <scope>NUCLEOTIDE SEQUENCE [LARGE SCALE GENOMIC DNA]</scope>
    <source>
        <strain evidence="15">Gh-48</strain>
    </source>
</reference>
<keyword evidence="6" id="KW-0862">Zinc</keyword>
<dbReference type="InterPro" id="IPR003476">
    <property type="entry name" value="Glyco_hydro_42"/>
</dbReference>
<dbReference type="Pfam" id="PF08532">
    <property type="entry name" value="Glyco_hydro_42M"/>
    <property type="match status" value="1"/>
</dbReference>
<comment type="catalytic activity">
    <reaction evidence="1 8">
        <text>Hydrolysis of terminal non-reducing beta-D-galactose residues in beta-D-galactosides.</text>
        <dbReference type="EC" id="3.2.1.23"/>
    </reaction>
</comment>
<evidence type="ECO:0000256" key="11">
    <source>
        <dbReference type="SAM" id="SignalP"/>
    </source>
</evidence>
<comment type="similarity">
    <text evidence="2 8">Belongs to the glycosyl hydrolase 42 family.</text>
</comment>
<dbReference type="InterPro" id="IPR013738">
    <property type="entry name" value="Beta_galactosidase_Trimer"/>
</dbReference>
<evidence type="ECO:0000256" key="7">
    <source>
        <dbReference type="ARBA" id="ARBA00023295"/>
    </source>
</evidence>
<evidence type="ECO:0000256" key="1">
    <source>
        <dbReference type="ARBA" id="ARBA00001412"/>
    </source>
</evidence>
<evidence type="ECO:0000256" key="9">
    <source>
        <dbReference type="PIRSR" id="PIRSR001084-1"/>
    </source>
</evidence>
<dbReference type="OrthoDB" id="9800974at2"/>
<evidence type="ECO:0000256" key="6">
    <source>
        <dbReference type="ARBA" id="ARBA00022833"/>
    </source>
</evidence>
<feature type="signal peptide" evidence="11">
    <location>
        <begin position="1"/>
        <end position="22"/>
    </location>
</feature>
<dbReference type="GO" id="GO:0009341">
    <property type="term" value="C:beta-galactosidase complex"/>
    <property type="evidence" value="ECO:0007669"/>
    <property type="project" value="InterPro"/>
</dbReference>
<evidence type="ECO:0000259" key="12">
    <source>
        <dbReference type="Pfam" id="PF02449"/>
    </source>
</evidence>
<evidence type="ECO:0000256" key="5">
    <source>
        <dbReference type="ARBA" id="ARBA00022801"/>
    </source>
</evidence>
<proteinExistence type="inferred from homology"/>
<feature type="binding site" evidence="10">
    <location>
        <position position="170"/>
    </location>
    <ligand>
        <name>substrate</name>
    </ligand>
</feature>
<feature type="domain" description="Beta-galactosidase trimerisation" evidence="13">
    <location>
        <begin position="413"/>
        <end position="628"/>
    </location>
</feature>
<evidence type="ECO:0000256" key="10">
    <source>
        <dbReference type="PIRSR" id="PIRSR001084-2"/>
    </source>
</evidence>
<dbReference type="RefSeq" id="WP_091208143.1">
    <property type="nucleotide sequence ID" value="NZ_FOCL01000001.1"/>
</dbReference>
<evidence type="ECO:0000259" key="13">
    <source>
        <dbReference type="Pfam" id="PF08532"/>
    </source>
</evidence>
<dbReference type="EMBL" id="FOCL01000001">
    <property type="protein sequence ID" value="SEM81587.1"/>
    <property type="molecule type" value="Genomic_DNA"/>
</dbReference>
<feature type="binding site" evidence="10">
    <location>
        <position position="132"/>
    </location>
    <ligand>
        <name>substrate</name>
    </ligand>
</feature>
<organism evidence="14 15">
    <name type="scientific">Mucilaginibacter gossypiicola</name>
    <dbReference type="NCBI Taxonomy" id="551995"/>
    <lineage>
        <taxon>Bacteria</taxon>
        <taxon>Pseudomonadati</taxon>
        <taxon>Bacteroidota</taxon>
        <taxon>Sphingobacteriia</taxon>
        <taxon>Sphingobacteriales</taxon>
        <taxon>Sphingobacteriaceae</taxon>
        <taxon>Mucilaginibacter</taxon>
    </lineage>
</organism>
<dbReference type="AlphaFoldDB" id="A0A1H8BI75"/>
<sequence>MKIFKLITVLLIACFFSQLVTAQTKKLNNVLYGAAYYQEYMPEERLQEDLKLMKASGMSVVRLGESSWSLFEPRESEFDFSWMDKIIDGLQKNGIKVILGTPTYSIPAWLWHKHPEILLDYEKGGKAYYGIRQNMDITNPTFLFYAERIIRKLMEHYAKNPAIIGFQVDNETTSYNVNNYDFQISFVDYLKKKFGTIDHVNKLWGMNYWGMTMNGWEEFPQKDGVTNPGYKLEWERFKRKSVVDYLNWQTNIVREYKRPDQFVTHCFMPTVQDIDQVASAQNMDVMAVNVYHGSQDNLTGEEIAFAGDFFRSVKMKNYLITETNAQTTGWDSKAQMPPYDGQLRMNVYAHLGSGANMVEYWHWHSIHYGHETYWKGILSHDLQPNRAYAEYSKTAHELQRFGSKLVNLKIRNNVAILFSHDANAGLNIMPFKDPRISVPNKPANVYRNELVGQFHKALFRNSVGTDFIFPENTNFNDYKLIIIPSLYIASDELLNKISDYVANGGHVIMQFKSGFCDENSMVRPVLAPGPLRKACGFYYQEFTSFNELSLKGNPFNVADADNKVYNWGEYIIPETAKPLAYYDHPYFNKYPAVTINNWGKGTLLYEATNVSDSIQEKLILQEIERAGIKTMDQNMHWPLVTKAGINEAGKKVHYYYNYSSTTTSLTYPHKNGAELISNKSVTSGSTIEIEPWGVLIIEEN</sequence>
<dbReference type="InterPro" id="IPR013529">
    <property type="entry name" value="Glyco_hydro_42_N"/>
</dbReference>
<feature type="active site" description="Nucleophile" evidence="9">
    <location>
        <position position="322"/>
    </location>
</feature>
<dbReference type="Pfam" id="PF02449">
    <property type="entry name" value="Glyco_hydro_42"/>
    <property type="match status" value="1"/>
</dbReference>
<evidence type="ECO:0000256" key="4">
    <source>
        <dbReference type="ARBA" id="ARBA00022723"/>
    </source>
</evidence>
<keyword evidence="15" id="KW-1185">Reference proteome</keyword>
<dbReference type="CDD" id="cd03143">
    <property type="entry name" value="A4_beta-galactosidase_middle_domain"/>
    <property type="match status" value="1"/>
</dbReference>
<keyword evidence="7 8" id="KW-0326">Glycosidase</keyword>
<dbReference type="STRING" id="551995.SAMN05192574_101898"/>
<evidence type="ECO:0000256" key="2">
    <source>
        <dbReference type="ARBA" id="ARBA00005940"/>
    </source>
</evidence>
<dbReference type="GO" id="GO:0046872">
    <property type="term" value="F:metal ion binding"/>
    <property type="evidence" value="ECO:0007669"/>
    <property type="project" value="UniProtKB-KW"/>
</dbReference>